<protein>
    <submittedName>
        <fullName evidence="2">Uncharacterized protein</fullName>
    </submittedName>
</protein>
<evidence type="ECO:0000313" key="3">
    <source>
        <dbReference type="Proteomes" id="UP000001601"/>
    </source>
</evidence>
<dbReference type="HOGENOM" id="CLU_251717_0_0_10"/>
<sequence>MAMRSLLQQITPDYRTFVDDQVLTSGQLNEFLEYFENQHRLTRVFLNGVGIACGFEVSLNTANKTITITPGCGITTDGDLVKLLVNTEENTTDSETQSTSTFKSLAKEAVSYTHFRNFDDNFARYKAFKAGTSDSDSSNTIPLYELVSEGNSKPTDSSLTTLDLTDKVVMLYLEAYPKTPDICTETNCDNLGEQQVQRLRVLLVAEEDMKQMLSNDSIYRKYDILDSYKKLAPIKMPRVLLNSGAKEVETAIKVDFMDLLDVSKLRKDLQLTGKYQKEIIGNYTSGFNFSKKPALTLGAKTLERNFDRMGSFTSNSVKTQFETTVNTKSYVALANTYEEKIRVVIPQLQEALTTILENFGALLNFTNASSLLDSSIKALDAVVEDEMTDVQYRYDHVSDLVSVYNALRELLLEIQSECCPDIEAFPKHLILGKPNDRSRLRKYRHRFYPASVGSSARLPLKKAEFLLHKMLLLLKAFEGNVPVSLEITPSQSYSSSSDGLAIPFYYTPSEDLVFQWNFKLTQSFNEAFQLSYHKKYLSNHSAFQEPLKYDLSSFDFLRIEGIHGMAYDEALKEIEQYKKKYGLNFDVKAINIDQEIEDIDLDEYNCHFNYLHTDLKNWREEQNCINKDITAFFSGFNVDDLGNHNYAFEQFDRDDLLDKDVLVNPDKIKKPKDFLFSNNQISILGKLNINADLLAERDKSDREPLIALLDKAQNSIAKGASIEEVLNEYQTPFLVLGEKLEVLNTDEAKIYTKDTIKRVSSQPKLMKASIRETEKKSEPSFNVLLNTGVKAYTPFVKESKVNATVTENLKKEATDLGYVMNSIIDKGFIGSATEIEKAIDLKRKELYPKIDPEQQNLLKVGFTIPNGILARLQIVSSYIPESLDDVSDDLKEKFSAAMQDLCTYAKKSRAIINEIFYNPKAEYTHIGYETLYTFMLDRLEANCCAASSLEIILNEIQTKKEEILDELIFSNFARKHPGLEHKAGVPIGGTFVMVYTGALSNSNDKEIPRNTVVADFALPYLCCSDCAPIGFIIPDAATSSSLILDQSRICIDTNAETEIKIGFTKSPADGILALLNKNIEGIRFSETELIITPYQLNAFDTTIQFTVNGQLTTANLTATKKAAARITTNPERVSGLPGSTLPPVQFTIENLNNFNTDLFSFNWTINGSSYSNERPTVNLPIPQSIDSAIHEIPVTLTLSNDLCDSTTIEYTLEVIIDTPEEIRVSIENAPFCANDEDKHPFTITPDGSEIELVNDDVKGIYNEDDTWYFIPAEAGPGNHTIYFAEIDPITIEVYNAPETISFEAELKDNVMVLQVNEAIPAEAFSWFNDTELIATTVEPVFEIPQEEREQHLKIQVVVKTLACGTLESEYEEVIVPALETDQPDEITVRLNGSPFCSNDEEPHFFNITPEDSTIELESVGINGIQNEGDRWYFIPANAEIGNHEIIFKGIDKINITVHKAPQDLNLTHYLYDRIMYFNTDADFNASKFNWIINEELIQTTVEPVFEMQQEEQTQEFKIKVIADTEACGSTESNYIDVTIPALETDSPDPEPDPTPEPDPEPDTCTNEVLEKLNTNKEGIVTALKQIDDQSVKGVGQKVVEIYDTLISQPDFFKGDYDTGLKEKLELIFSELAEQIFRNKPEQRQPYFSLYLKLQELFYLSIYCRDEQFLDNDLIFSILNLIENQFNPQFDIAISILEGIKYENWYALLSEYSAHFKIDRYQNHFDQLLRWTS</sequence>
<proteinExistence type="predicted"/>
<gene>
    <name evidence="2" type="ORF">MED217_08590</name>
</gene>
<feature type="compositionally biased region" description="Acidic residues" evidence="1">
    <location>
        <begin position="1545"/>
        <end position="1561"/>
    </location>
</feature>
<reference evidence="2 3" key="1">
    <citation type="journal article" date="2007" name="Nature">
        <title>Light stimulates growth of proteorhodopsin-containing marine Flavobacteria.</title>
        <authorList>
            <person name="Gomez-Consarnau L."/>
            <person name="Gonzalez J.M."/>
            <person name="Coll-Llado M."/>
            <person name="Gourdon P."/>
            <person name="Pascher T."/>
            <person name="Neutze R."/>
            <person name="Pedros-Alio C."/>
            <person name="Pinhassi J."/>
        </authorList>
    </citation>
    <scope>NUCLEOTIDE SEQUENCE [LARGE SCALE GENOMIC DNA]</scope>
    <source>
        <strain evidence="2 3">MED217</strain>
    </source>
</reference>
<accession>A3XPD8</accession>
<evidence type="ECO:0000256" key="1">
    <source>
        <dbReference type="SAM" id="MobiDB-lite"/>
    </source>
</evidence>
<dbReference type="STRING" id="398720.MED217_08590"/>
<dbReference type="eggNOG" id="COG0419">
    <property type="taxonomic scope" value="Bacteria"/>
</dbReference>
<dbReference type="EMBL" id="AANC01000007">
    <property type="protein sequence ID" value="EAQ48591.1"/>
    <property type="molecule type" value="Genomic_DNA"/>
</dbReference>
<name>A3XPD8_LEEBM</name>
<keyword evidence="3" id="KW-1185">Reference proteome</keyword>
<dbReference type="Proteomes" id="UP000001601">
    <property type="component" value="Unassembled WGS sequence"/>
</dbReference>
<evidence type="ECO:0000313" key="2">
    <source>
        <dbReference type="EMBL" id="EAQ48591.1"/>
    </source>
</evidence>
<dbReference type="eggNOG" id="COG3291">
    <property type="taxonomic scope" value="Bacteria"/>
</dbReference>
<organism evidence="2 3">
    <name type="scientific">Leeuwenhoekiella blandensis (strain CECT 7118 / CCUG 51940 / KCTC 22103 / MED217)</name>
    <name type="common">Flavobacterium sp. (strain MED217)</name>
    <dbReference type="NCBI Taxonomy" id="398720"/>
    <lineage>
        <taxon>Bacteria</taxon>
        <taxon>Pseudomonadati</taxon>
        <taxon>Bacteroidota</taxon>
        <taxon>Flavobacteriia</taxon>
        <taxon>Flavobacteriales</taxon>
        <taxon>Flavobacteriaceae</taxon>
        <taxon>Leeuwenhoekiella</taxon>
    </lineage>
</organism>
<feature type="region of interest" description="Disordered" evidence="1">
    <location>
        <begin position="1541"/>
        <end position="1565"/>
    </location>
</feature>
<comment type="caution">
    <text evidence="2">The sequence shown here is derived from an EMBL/GenBank/DDBJ whole genome shotgun (WGS) entry which is preliminary data.</text>
</comment>